<dbReference type="OrthoDB" id="5419617at2759"/>
<gene>
    <name evidence="1" type="ORF">AVEN_94887_1</name>
</gene>
<evidence type="ECO:0000313" key="2">
    <source>
        <dbReference type="Proteomes" id="UP000499080"/>
    </source>
</evidence>
<name>A0A4Y2M9R5_ARAVE</name>
<organism evidence="1 2">
    <name type="scientific">Araneus ventricosus</name>
    <name type="common">Orbweaver spider</name>
    <name type="synonym">Epeira ventricosa</name>
    <dbReference type="NCBI Taxonomy" id="182803"/>
    <lineage>
        <taxon>Eukaryota</taxon>
        <taxon>Metazoa</taxon>
        <taxon>Ecdysozoa</taxon>
        <taxon>Arthropoda</taxon>
        <taxon>Chelicerata</taxon>
        <taxon>Arachnida</taxon>
        <taxon>Araneae</taxon>
        <taxon>Araneomorphae</taxon>
        <taxon>Entelegynae</taxon>
        <taxon>Araneoidea</taxon>
        <taxon>Araneidae</taxon>
        <taxon>Araneus</taxon>
    </lineage>
</organism>
<evidence type="ECO:0000313" key="1">
    <source>
        <dbReference type="EMBL" id="GBN23322.1"/>
    </source>
</evidence>
<proteinExistence type="predicted"/>
<protein>
    <submittedName>
        <fullName evidence="1">Uncharacterized protein</fullName>
    </submittedName>
</protein>
<dbReference type="AlphaFoldDB" id="A0A4Y2M9R5"/>
<dbReference type="EMBL" id="BGPR01203168">
    <property type="protein sequence ID" value="GBN23322.1"/>
    <property type="molecule type" value="Genomic_DNA"/>
</dbReference>
<reference evidence="1 2" key="1">
    <citation type="journal article" date="2019" name="Sci. Rep.">
        <title>Orb-weaving spider Araneus ventricosus genome elucidates the spidroin gene catalogue.</title>
        <authorList>
            <person name="Kono N."/>
            <person name="Nakamura H."/>
            <person name="Ohtoshi R."/>
            <person name="Moran D.A.P."/>
            <person name="Shinohara A."/>
            <person name="Yoshida Y."/>
            <person name="Fujiwara M."/>
            <person name="Mori M."/>
            <person name="Tomita M."/>
            <person name="Arakawa K."/>
        </authorList>
    </citation>
    <scope>NUCLEOTIDE SEQUENCE [LARGE SCALE GENOMIC DNA]</scope>
</reference>
<dbReference type="Proteomes" id="UP000499080">
    <property type="component" value="Unassembled WGS sequence"/>
</dbReference>
<comment type="caution">
    <text evidence="1">The sequence shown here is derived from an EMBL/GenBank/DDBJ whole genome shotgun (WGS) entry which is preliminary data.</text>
</comment>
<sequence>MQHGPIHYHPDNSGNSIQFRGISCLTSQGEYSTTPTAALQAIEGIIPLHIKAKQEMPYVRTARLRKSYNYNNINCNPDKYENATTFNKFNPEMFELEVRISLEKQFLSVPGLSIYMDGSKIYDKTGSAFCVKEEDTMN</sequence>
<accession>A0A4Y2M9R5</accession>
<keyword evidence="2" id="KW-1185">Reference proteome</keyword>